<dbReference type="GO" id="GO:0005978">
    <property type="term" value="P:glycogen biosynthetic process"/>
    <property type="evidence" value="ECO:0007669"/>
    <property type="project" value="UniProtKB-UniRule"/>
</dbReference>
<dbReference type="NCBIfam" id="TIGR02095">
    <property type="entry name" value="glgA"/>
    <property type="match status" value="1"/>
</dbReference>
<feature type="domain" description="Starch synthase catalytic" evidence="9">
    <location>
        <begin position="7"/>
        <end position="238"/>
    </location>
</feature>
<dbReference type="GO" id="GO:0005829">
    <property type="term" value="C:cytosol"/>
    <property type="evidence" value="ECO:0007669"/>
    <property type="project" value="TreeGrafter"/>
</dbReference>
<dbReference type="Pfam" id="PF00534">
    <property type="entry name" value="Glycos_transf_1"/>
    <property type="match status" value="1"/>
</dbReference>
<evidence type="ECO:0000259" key="8">
    <source>
        <dbReference type="Pfam" id="PF00534"/>
    </source>
</evidence>
<keyword evidence="5 7" id="KW-0808">Transferase</keyword>
<evidence type="ECO:0000256" key="3">
    <source>
        <dbReference type="ARBA" id="ARBA00010281"/>
    </source>
</evidence>
<name>A0A934UU59_9MICO</name>
<dbReference type="RefSeq" id="WP_200114623.1">
    <property type="nucleotide sequence ID" value="NZ_JAEHOH010000006.1"/>
</dbReference>
<accession>A0A934UU59</accession>
<evidence type="ECO:0000256" key="1">
    <source>
        <dbReference type="ARBA" id="ARBA00001478"/>
    </source>
</evidence>
<proteinExistence type="inferred from homology"/>
<dbReference type="HAMAP" id="MF_00484">
    <property type="entry name" value="Glycogen_synth"/>
    <property type="match status" value="1"/>
</dbReference>
<dbReference type="Proteomes" id="UP000608530">
    <property type="component" value="Unassembled WGS sequence"/>
</dbReference>
<dbReference type="GO" id="GO:0009011">
    <property type="term" value="F:alpha-1,4-glucan glucosyltransferase (ADP-glucose donor) activity"/>
    <property type="evidence" value="ECO:0007669"/>
    <property type="project" value="UniProtKB-UniRule"/>
</dbReference>
<dbReference type="SUPFAM" id="SSF53756">
    <property type="entry name" value="UDP-Glycosyltransferase/glycogen phosphorylase"/>
    <property type="match status" value="1"/>
</dbReference>
<dbReference type="GO" id="GO:0004373">
    <property type="term" value="F:alpha-1,4-glucan glucosyltransferase (UDP-glucose donor) activity"/>
    <property type="evidence" value="ECO:0007669"/>
    <property type="project" value="InterPro"/>
</dbReference>
<evidence type="ECO:0000256" key="2">
    <source>
        <dbReference type="ARBA" id="ARBA00002764"/>
    </source>
</evidence>
<evidence type="ECO:0000259" key="9">
    <source>
        <dbReference type="Pfam" id="PF08323"/>
    </source>
</evidence>
<sequence length="488" mass="52361">MARRPRRVLSVASECAPLLKTGGLADVVGALPAALAPLGWRSRILMPAYRGLLEQVGRSRRVWRDDDLFGGPAAVRSASYRGLDLLLLDAPHLFDRPGGPYTVDGHDHPDNHVRFAALSWVGARIAMHGTVDRWRPDLVHAHDWQAGLVPSYLAYAGSEVPTLLTIHNIAFQGVFGPDQLDRLRLPTWDFHPEALEYHGLVSTLKAGMVHASRVTTVSPTYAEELATPEFGFGLEGVVASRRDRGEMVGILNGIDTSVWDPATDPHVVPFSASAPGAKAENRRALLAEFGLDEPNGPLAVVVTRLTHQKGVDLLLEALPAFVEAGGAVVVLGSGDAGYEYGLGELAARYPRSVGLRLGYDEPLSHRMYAGGDLVLVPSRFEPCGLTQLYGLRYGALPVVASTGGLRDTVADATPERLADGSATGFAFGDPTQGGAIDAGGLGFALGRAVDLYADRDAWLRLRARAMRAPVDWSTSATRYAELFAELVR</sequence>
<comment type="function">
    <text evidence="2 7">Synthesizes alpha-1,4-glucan chains using ADP-glucose.</text>
</comment>
<organism evidence="10 11">
    <name type="scientific">Leucobacter chromiisoli</name>
    <dbReference type="NCBI Taxonomy" id="2796471"/>
    <lineage>
        <taxon>Bacteria</taxon>
        <taxon>Bacillati</taxon>
        <taxon>Actinomycetota</taxon>
        <taxon>Actinomycetes</taxon>
        <taxon>Micrococcales</taxon>
        <taxon>Microbacteriaceae</taxon>
        <taxon>Leucobacter</taxon>
    </lineage>
</organism>
<keyword evidence="6 7" id="KW-0320">Glycogen biosynthesis</keyword>
<comment type="caution">
    <text evidence="10">The sequence shown here is derived from an EMBL/GenBank/DDBJ whole genome shotgun (WGS) entry which is preliminary data.</text>
</comment>
<feature type="binding site" evidence="7">
    <location>
        <position position="20"/>
    </location>
    <ligand>
        <name>ADP-alpha-D-glucose</name>
        <dbReference type="ChEBI" id="CHEBI:57498"/>
    </ligand>
</feature>
<dbReference type="AlphaFoldDB" id="A0A934UU59"/>
<dbReference type="Gene3D" id="3.40.50.2000">
    <property type="entry name" value="Glycogen Phosphorylase B"/>
    <property type="match status" value="2"/>
</dbReference>
<dbReference type="PANTHER" id="PTHR45825">
    <property type="entry name" value="GRANULE-BOUND STARCH SYNTHASE 1, CHLOROPLASTIC/AMYLOPLASTIC"/>
    <property type="match status" value="1"/>
</dbReference>
<feature type="domain" description="Glycosyl transferase family 1" evidence="8">
    <location>
        <begin position="295"/>
        <end position="413"/>
    </location>
</feature>
<dbReference type="PANTHER" id="PTHR45825:SF11">
    <property type="entry name" value="ALPHA AMYLASE DOMAIN-CONTAINING PROTEIN"/>
    <property type="match status" value="1"/>
</dbReference>
<dbReference type="InterPro" id="IPR001296">
    <property type="entry name" value="Glyco_trans_1"/>
</dbReference>
<comment type="similarity">
    <text evidence="3 7">Belongs to the glycosyltransferase 1 family. Bacterial/plant glycogen synthase subfamily.</text>
</comment>
<dbReference type="EC" id="2.4.1.21" evidence="7"/>
<dbReference type="CDD" id="cd03791">
    <property type="entry name" value="GT5_Glycogen_synthase_DULL1-like"/>
    <property type="match status" value="1"/>
</dbReference>
<evidence type="ECO:0000256" key="6">
    <source>
        <dbReference type="ARBA" id="ARBA00023056"/>
    </source>
</evidence>
<dbReference type="InterPro" id="IPR011835">
    <property type="entry name" value="GS/SS"/>
</dbReference>
<evidence type="ECO:0000256" key="5">
    <source>
        <dbReference type="ARBA" id="ARBA00022679"/>
    </source>
</evidence>
<evidence type="ECO:0000256" key="7">
    <source>
        <dbReference type="HAMAP-Rule" id="MF_00484"/>
    </source>
</evidence>
<comment type="pathway">
    <text evidence="7">Glycan biosynthesis; glycogen biosynthesis.</text>
</comment>
<dbReference type="EMBL" id="JAEHOH010000006">
    <property type="protein sequence ID" value="MBK0418475.1"/>
    <property type="molecule type" value="Genomic_DNA"/>
</dbReference>
<dbReference type="InterPro" id="IPR013534">
    <property type="entry name" value="Starch_synth_cat_dom"/>
</dbReference>
<comment type="catalytic activity">
    <reaction evidence="1 7">
        <text>[(1-&gt;4)-alpha-D-glucosyl](n) + ADP-alpha-D-glucose = [(1-&gt;4)-alpha-D-glucosyl](n+1) + ADP + H(+)</text>
        <dbReference type="Rhea" id="RHEA:18189"/>
        <dbReference type="Rhea" id="RHEA-COMP:9584"/>
        <dbReference type="Rhea" id="RHEA-COMP:9587"/>
        <dbReference type="ChEBI" id="CHEBI:15378"/>
        <dbReference type="ChEBI" id="CHEBI:15444"/>
        <dbReference type="ChEBI" id="CHEBI:57498"/>
        <dbReference type="ChEBI" id="CHEBI:456216"/>
        <dbReference type="EC" id="2.4.1.21"/>
    </reaction>
</comment>
<reference evidence="10" key="1">
    <citation type="submission" date="2020-12" db="EMBL/GenBank/DDBJ databases">
        <title>Leucobacter sp. CAS1, isolated from Chromium sludge.</title>
        <authorList>
            <person name="Xu Z."/>
        </authorList>
    </citation>
    <scope>NUCLEOTIDE SEQUENCE</scope>
    <source>
        <strain evidence="10">CSA1</strain>
    </source>
</reference>
<protein>
    <recommendedName>
        <fullName evidence="7">Glycogen synthase</fullName>
        <ecNumber evidence="7">2.4.1.21</ecNumber>
    </recommendedName>
    <alternativeName>
        <fullName evidence="7">Starch [bacterial glycogen] synthase</fullName>
    </alternativeName>
</protein>
<gene>
    <name evidence="7 10" type="primary">glgA</name>
    <name evidence="10" type="ORF">JD276_05430</name>
</gene>
<keyword evidence="11" id="KW-1185">Reference proteome</keyword>
<dbReference type="Pfam" id="PF08323">
    <property type="entry name" value="Glyco_transf_5"/>
    <property type="match status" value="1"/>
</dbReference>
<dbReference type="NCBIfam" id="NF001899">
    <property type="entry name" value="PRK00654.1-2"/>
    <property type="match status" value="1"/>
</dbReference>
<keyword evidence="4 7" id="KW-0328">Glycosyltransferase</keyword>
<evidence type="ECO:0000256" key="4">
    <source>
        <dbReference type="ARBA" id="ARBA00022676"/>
    </source>
</evidence>
<evidence type="ECO:0000313" key="10">
    <source>
        <dbReference type="EMBL" id="MBK0418475.1"/>
    </source>
</evidence>
<evidence type="ECO:0000313" key="11">
    <source>
        <dbReference type="Proteomes" id="UP000608530"/>
    </source>
</evidence>